<dbReference type="EMBL" id="CM047739">
    <property type="protein sequence ID" value="KAJ0043096.1"/>
    <property type="molecule type" value="Genomic_DNA"/>
</dbReference>
<proteinExistence type="predicted"/>
<name>A0ACC0YXT8_9ROSI</name>
<gene>
    <name evidence="1" type="ORF">Pint_17935</name>
</gene>
<evidence type="ECO:0000313" key="1">
    <source>
        <dbReference type="EMBL" id="KAJ0043096.1"/>
    </source>
</evidence>
<organism evidence="1 2">
    <name type="scientific">Pistacia integerrima</name>
    <dbReference type="NCBI Taxonomy" id="434235"/>
    <lineage>
        <taxon>Eukaryota</taxon>
        <taxon>Viridiplantae</taxon>
        <taxon>Streptophyta</taxon>
        <taxon>Embryophyta</taxon>
        <taxon>Tracheophyta</taxon>
        <taxon>Spermatophyta</taxon>
        <taxon>Magnoliopsida</taxon>
        <taxon>eudicotyledons</taxon>
        <taxon>Gunneridae</taxon>
        <taxon>Pentapetalae</taxon>
        <taxon>rosids</taxon>
        <taxon>malvids</taxon>
        <taxon>Sapindales</taxon>
        <taxon>Anacardiaceae</taxon>
        <taxon>Pistacia</taxon>
    </lineage>
</organism>
<reference evidence="2" key="1">
    <citation type="journal article" date="2023" name="G3 (Bethesda)">
        <title>Genome assembly and association tests identify interacting loci associated with vigor, precocity, and sex in interspecific pistachio rootstocks.</title>
        <authorList>
            <person name="Palmer W."/>
            <person name="Jacygrad E."/>
            <person name="Sagayaradj S."/>
            <person name="Cavanaugh K."/>
            <person name="Han R."/>
            <person name="Bertier L."/>
            <person name="Beede B."/>
            <person name="Kafkas S."/>
            <person name="Golino D."/>
            <person name="Preece J."/>
            <person name="Michelmore R."/>
        </authorList>
    </citation>
    <scope>NUCLEOTIDE SEQUENCE [LARGE SCALE GENOMIC DNA]</scope>
</reference>
<dbReference type="Proteomes" id="UP001163603">
    <property type="component" value="Chromosome 4"/>
</dbReference>
<keyword evidence="2" id="KW-1185">Reference proteome</keyword>
<sequence length="84" mass="9715">MASLTDAHTTSPANVQLRRKKVPWTAKEEEMLKMGVQKFTSFNDRNIPWKKILEFGSSVFLMGRTTIDLKDKWRNMCKGSPRAK</sequence>
<accession>A0ACC0YXT8</accession>
<evidence type="ECO:0000313" key="2">
    <source>
        <dbReference type="Proteomes" id="UP001163603"/>
    </source>
</evidence>
<comment type="caution">
    <text evidence="1">The sequence shown here is derived from an EMBL/GenBank/DDBJ whole genome shotgun (WGS) entry which is preliminary data.</text>
</comment>
<protein>
    <submittedName>
        <fullName evidence="1">Uncharacterized protein</fullName>
    </submittedName>
</protein>